<feature type="region of interest" description="Disordered" evidence="6">
    <location>
        <begin position="45"/>
        <end position="65"/>
    </location>
</feature>
<dbReference type="Proteomes" id="UP000305948">
    <property type="component" value="Unassembled WGS sequence"/>
</dbReference>
<dbReference type="EMBL" id="ML213527">
    <property type="protein sequence ID" value="TFK46772.1"/>
    <property type="molecule type" value="Genomic_DNA"/>
</dbReference>
<evidence type="ECO:0000256" key="3">
    <source>
        <dbReference type="ARBA" id="ARBA00023157"/>
    </source>
</evidence>
<proteinExistence type="inferred from homology"/>
<dbReference type="EC" id="4.6.1.19" evidence="2"/>
<dbReference type="Gene3D" id="3.90.730.10">
    <property type="entry name" value="Ribonuclease T2-like"/>
    <property type="match status" value="1"/>
</dbReference>
<sequence length="315" mass="33951">MKVPETLIAPLLIPFAGLSSNFSGSSEANRSIAAAPTYSFSAPAATASSHHHHHHHHRERAKTHLGLEAGDTRHAAQRSEDCPASPVLSCSTQAQSTSSCCVIRPGGVLVHAQFWDVGYGVANSWGIHGLWPDLCNNKYYESCDSSRDYSGSQIASALQSAGDESLYEYMNTYWVSNDESPEDFWAHEWSTHGTCVSTLEPSCFASYTTGQEVVPYFSTVVGLFKQLDTYNALAAAGITPSSDETYSLDDMQNAVEKATGMVPDFTCSDGTVTTVMYYLNAEGPLQDGQFVQSHASRSSSCPSDGITYPVKTVGN</sequence>
<feature type="active site" evidence="4">
    <location>
        <position position="188"/>
    </location>
</feature>
<dbReference type="GO" id="GO:0033897">
    <property type="term" value="F:ribonuclease T2 activity"/>
    <property type="evidence" value="ECO:0007669"/>
    <property type="project" value="UniProtKB-EC"/>
</dbReference>
<dbReference type="PROSITE" id="PS00531">
    <property type="entry name" value="RNASE_T2_2"/>
    <property type="match status" value="1"/>
</dbReference>
<dbReference type="InterPro" id="IPR033130">
    <property type="entry name" value="RNase_T2_His_AS_2"/>
</dbReference>
<evidence type="ECO:0000256" key="1">
    <source>
        <dbReference type="ARBA" id="ARBA00007469"/>
    </source>
</evidence>
<evidence type="ECO:0000313" key="7">
    <source>
        <dbReference type="EMBL" id="TFK46772.1"/>
    </source>
</evidence>
<protein>
    <recommendedName>
        <fullName evidence="2">ribonuclease T2</fullName>
        <ecNumber evidence="2">4.6.1.19</ecNumber>
    </recommendedName>
</protein>
<organism evidence="7 8">
    <name type="scientific">Heliocybe sulcata</name>
    <dbReference type="NCBI Taxonomy" id="5364"/>
    <lineage>
        <taxon>Eukaryota</taxon>
        <taxon>Fungi</taxon>
        <taxon>Dikarya</taxon>
        <taxon>Basidiomycota</taxon>
        <taxon>Agaricomycotina</taxon>
        <taxon>Agaricomycetes</taxon>
        <taxon>Gloeophyllales</taxon>
        <taxon>Gloeophyllaceae</taxon>
        <taxon>Heliocybe</taxon>
    </lineage>
</organism>
<reference evidence="7 8" key="1">
    <citation type="journal article" date="2019" name="Nat. Ecol. Evol.">
        <title>Megaphylogeny resolves global patterns of mushroom evolution.</title>
        <authorList>
            <person name="Varga T."/>
            <person name="Krizsan K."/>
            <person name="Foldi C."/>
            <person name="Dima B."/>
            <person name="Sanchez-Garcia M."/>
            <person name="Sanchez-Ramirez S."/>
            <person name="Szollosi G.J."/>
            <person name="Szarkandi J.G."/>
            <person name="Papp V."/>
            <person name="Albert L."/>
            <person name="Andreopoulos W."/>
            <person name="Angelini C."/>
            <person name="Antonin V."/>
            <person name="Barry K.W."/>
            <person name="Bougher N.L."/>
            <person name="Buchanan P."/>
            <person name="Buyck B."/>
            <person name="Bense V."/>
            <person name="Catcheside P."/>
            <person name="Chovatia M."/>
            <person name="Cooper J."/>
            <person name="Damon W."/>
            <person name="Desjardin D."/>
            <person name="Finy P."/>
            <person name="Geml J."/>
            <person name="Haridas S."/>
            <person name="Hughes K."/>
            <person name="Justo A."/>
            <person name="Karasinski D."/>
            <person name="Kautmanova I."/>
            <person name="Kiss B."/>
            <person name="Kocsube S."/>
            <person name="Kotiranta H."/>
            <person name="LaButti K.M."/>
            <person name="Lechner B.E."/>
            <person name="Liimatainen K."/>
            <person name="Lipzen A."/>
            <person name="Lukacs Z."/>
            <person name="Mihaltcheva S."/>
            <person name="Morgado L.N."/>
            <person name="Niskanen T."/>
            <person name="Noordeloos M.E."/>
            <person name="Ohm R.A."/>
            <person name="Ortiz-Santana B."/>
            <person name="Ovrebo C."/>
            <person name="Racz N."/>
            <person name="Riley R."/>
            <person name="Savchenko A."/>
            <person name="Shiryaev A."/>
            <person name="Soop K."/>
            <person name="Spirin V."/>
            <person name="Szebenyi C."/>
            <person name="Tomsovsky M."/>
            <person name="Tulloss R.E."/>
            <person name="Uehling J."/>
            <person name="Grigoriev I.V."/>
            <person name="Vagvolgyi C."/>
            <person name="Papp T."/>
            <person name="Martin F.M."/>
            <person name="Miettinen O."/>
            <person name="Hibbett D.S."/>
            <person name="Nagy L.G."/>
        </authorList>
    </citation>
    <scope>NUCLEOTIDE SEQUENCE [LARGE SCALE GENOMIC DNA]</scope>
    <source>
        <strain evidence="7 8">OMC1185</strain>
    </source>
</reference>
<evidence type="ECO:0000256" key="5">
    <source>
        <dbReference type="RuleBase" id="RU004328"/>
    </source>
</evidence>
<evidence type="ECO:0000256" key="6">
    <source>
        <dbReference type="SAM" id="MobiDB-lite"/>
    </source>
</evidence>
<gene>
    <name evidence="7" type="ORF">OE88DRAFT_1774583</name>
</gene>
<keyword evidence="8" id="KW-1185">Reference proteome</keyword>
<dbReference type="InterPro" id="IPR036430">
    <property type="entry name" value="RNase_T2-like_sf"/>
</dbReference>
<evidence type="ECO:0000313" key="8">
    <source>
        <dbReference type="Proteomes" id="UP000305948"/>
    </source>
</evidence>
<dbReference type="SUPFAM" id="SSF55895">
    <property type="entry name" value="Ribonuclease Rh-like"/>
    <property type="match status" value="1"/>
</dbReference>
<comment type="similarity">
    <text evidence="1 5">Belongs to the RNase T2 family.</text>
</comment>
<dbReference type="GO" id="GO:0003723">
    <property type="term" value="F:RNA binding"/>
    <property type="evidence" value="ECO:0007669"/>
    <property type="project" value="InterPro"/>
</dbReference>
<feature type="active site" evidence="4">
    <location>
        <position position="128"/>
    </location>
</feature>
<dbReference type="PANTHER" id="PTHR11240:SF22">
    <property type="entry name" value="RIBONUCLEASE T2"/>
    <property type="match status" value="1"/>
</dbReference>
<accession>A0A5C3MMX6</accession>
<name>A0A5C3MMX6_9AGAM</name>
<dbReference type="GO" id="GO:0005576">
    <property type="term" value="C:extracellular region"/>
    <property type="evidence" value="ECO:0007669"/>
    <property type="project" value="TreeGrafter"/>
</dbReference>
<keyword evidence="3" id="KW-1015">Disulfide bond</keyword>
<dbReference type="AlphaFoldDB" id="A0A5C3MMX6"/>
<dbReference type="InterPro" id="IPR033697">
    <property type="entry name" value="Ribonuclease_T2_eukaryotic"/>
</dbReference>
<dbReference type="GO" id="GO:0006401">
    <property type="term" value="P:RNA catabolic process"/>
    <property type="evidence" value="ECO:0007669"/>
    <property type="project" value="TreeGrafter"/>
</dbReference>
<dbReference type="OrthoDB" id="435754at2759"/>
<dbReference type="PANTHER" id="PTHR11240">
    <property type="entry name" value="RIBONUCLEASE T2"/>
    <property type="match status" value="1"/>
</dbReference>
<feature type="active site" evidence="4">
    <location>
        <position position="192"/>
    </location>
</feature>
<feature type="compositionally biased region" description="Basic residues" evidence="6">
    <location>
        <begin position="49"/>
        <end position="63"/>
    </location>
</feature>
<dbReference type="Pfam" id="PF00445">
    <property type="entry name" value="Ribonuclease_T2"/>
    <property type="match status" value="1"/>
</dbReference>
<dbReference type="InterPro" id="IPR001568">
    <property type="entry name" value="RNase_T2-like"/>
</dbReference>
<evidence type="ECO:0000256" key="4">
    <source>
        <dbReference type="PIRSR" id="PIRSR633697-1"/>
    </source>
</evidence>
<dbReference type="InterPro" id="IPR018188">
    <property type="entry name" value="RNase_T2_His_AS_1"/>
</dbReference>
<dbReference type="CDD" id="cd01061">
    <property type="entry name" value="RNase_T2_euk"/>
    <property type="match status" value="1"/>
</dbReference>
<evidence type="ECO:0000256" key="2">
    <source>
        <dbReference type="ARBA" id="ARBA00012571"/>
    </source>
</evidence>
<dbReference type="PROSITE" id="PS00530">
    <property type="entry name" value="RNASE_T2_1"/>
    <property type="match status" value="1"/>
</dbReference>